<feature type="region of interest" description="SAW" evidence="3">
    <location>
        <begin position="611"/>
        <end position="686"/>
    </location>
</feature>
<dbReference type="Pfam" id="PF03514">
    <property type="entry name" value="GRAS"/>
    <property type="match status" value="1"/>
</dbReference>
<feature type="region of interest" description="Leucine repeat II (LRII)" evidence="3">
    <location>
        <begin position="473"/>
        <end position="505"/>
    </location>
</feature>
<dbReference type="EMBL" id="JACTNZ010000013">
    <property type="protein sequence ID" value="KAG5515247.1"/>
    <property type="molecule type" value="Genomic_DNA"/>
</dbReference>
<feature type="short sequence motif" description="VHIID" evidence="3">
    <location>
        <begin position="423"/>
        <end position="427"/>
    </location>
</feature>
<dbReference type="Proteomes" id="UP000823749">
    <property type="component" value="Chromosome 13"/>
</dbReference>
<evidence type="ECO:0008006" key="7">
    <source>
        <dbReference type="Google" id="ProtNLM"/>
    </source>
</evidence>
<dbReference type="AlphaFoldDB" id="A0AAV6HRG8"/>
<evidence type="ECO:0000313" key="5">
    <source>
        <dbReference type="EMBL" id="KAG5515247.1"/>
    </source>
</evidence>
<feature type="region of interest" description="Disordered" evidence="4">
    <location>
        <begin position="265"/>
        <end position="307"/>
    </location>
</feature>
<evidence type="ECO:0000256" key="2">
    <source>
        <dbReference type="ARBA" id="ARBA00023163"/>
    </source>
</evidence>
<feature type="compositionally biased region" description="Low complexity" evidence="4">
    <location>
        <begin position="35"/>
        <end position="49"/>
    </location>
</feature>
<feature type="region of interest" description="Leucine repeat I (LRI)" evidence="3">
    <location>
        <begin position="313"/>
        <end position="373"/>
    </location>
</feature>
<reference evidence="5 6" key="1">
    <citation type="submission" date="2020-08" db="EMBL/GenBank/DDBJ databases">
        <title>Plant Genome Project.</title>
        <authorList>
            <person name="Zhang R.-G."/>
        </authorList>
    </citation>
    <scope>NUCLEOTIDE SEQUENCE [LARGE SCALE GENOMIC DNA]</scope>
    <source>
        <strain evidence="5">WSP0</strain>
        <tissue evidence="5">Leaf</tissue>
    </source>
</reference>
<evidence type="ECO:0000256" key="3">
    <source>
        <dbReference type="PROSITE-ProRule" id="PRU01191"/>
    </source>
</evidence>
<feature type="compositionally biased region" description="Basic and acidic residues" evidence="4">
    <location>
        <begin position="196"/>
        <end position="221"/>
    </location>
</feature>
<sequence>MGEPVQVCSAPFLDRNQHDYEDQPSFSSEGDANHVSPSPSSSSGVSSNSDAPEEGDFSDATLRLINQMLMEEDGLEDKPCMFQQCLALQATERSFYDALGKEYHPPRPPSNRNPEGDYSPHSSSESSNSIGYVDNLVDLSNWLLDREKQDQDFYSEYIFQSILKSIIPSNESSDGSVESRLVSPLQILESSNGSLGEKDENNREESPNRSREKKTHDRDDIGDSTDGGRGNKQLASSTEESDDQIEMYDKVLLCPGLNPHLHQDSTPCLVHDPDASSAGADRKLQQNQDEPAKRSNVGGRGRVKKDGNKKEVVDLRTLLSQCAQAVSSADTRNAYDLLSQIKQHSSPYGDGNERLAHYFADALEARLAGTGTALYTASTTKRISAANILRAYEVFVKACPFNIISNGYANRSIAALVQDSQRLHIIDFGILYGFQWPCLIQKLSMRPSGPPRLRITGIDFPQPGFRPCERIEETGRRLATYCERFGVPFEFKAIAKKWETINLDDLKIESDEVLVVNCMFRLRNVPDEMMAENCPRDTVLNLVKRINPDMFIHGSVNGAYNAPFFVTRFREAIFYFSALFDMFDATVSREDEGRRCFEREVWGKDIMNVIACEGTERVERPETYKQWQVRNVRAGFRQVPLNQEILKELKTKKKLNYNKNFSADEDGKWMLQGWKGRIMNAVSCWKPTNES</sequence>
<feature type="region of interest" description="Disordered" evidence="4">
    <location>
        <begin position="188"/>
        <end position="242"/>
    </location>
</feature>
<name>A0AAV6HRG8_9ERIC</name>
<feature type="region of interest" description="Disordered" evidence="4">
    <location>
        <begin position="1"/>
        <end position="60"/>
    </location>
</feature>
<protein>
    <recommendedName>
        <fullName evidence="7">GRAS family transcription factor</fullName>
    </recommendedName>
</protein>
<dbReference type="PROSITE" id="PS50985">
    <property type="entry name" value="GRAS"/>
    <property type="match status" value="1"/>
</dbReference>
<comment type="similarity">
    <text evidence="3">Belongs to the GRAS family.</text>
</comment>
<gene>
    <name evidence="5" type="ORF">RHGRI_036322</name>
</gene>
<dbReference type="PANTHER" id="PTHR31636">
    <property type="entry name" value="OSJNBA0084A10.13 PROTEIN-RELATED"/>
    <property type="match status" value="1"/>
</dbReference>
<keyword evidence="6" id="KW-1185">Reference proteome</keyword>
<organism evidence="5 6">
    <name type="scientific">Rhododendron griersonianum</name>
    <dbReference type="NCBI Taxonomy" id="479676"/>
    <lineage>
        <taxon>Eukaryota</taxon>
        <taxon>Viridiplantae</taxon>
        <taxon>Streptophyta</taxon>
        <taxon>Embryophyta</taxon>
        <taxon>Tracheophyta</taxon>
        <taxon>Spermatophyta</taxon>
        <taxon>Magnoliopsida</taxon>
        <taxon>eudicotyledons</taxon>
        <taxon>Gunneridae</taxon>
        <taxon>Pentapetalae</taxon>
        <taxon>asterids</taxon>
        <taxon>Ericales</taxon>
        <taxon>Ericaceae</taxon>
        <taxon>Ericoideae</taxon>
        <taxon>Rhodoreae</taxon>
        <taxon>Rhododendron</taxon>
    </lineage>
</organism>
<comment type="caution">
    <text evidence="3">Lacks conserved residue(s) required for the propagation of feature annotation.</text>
</comment>
<keyword evidence="1" id="KW-0805">Transcription regulation</keyword>
<feature type="compositionally biased region" description="Low complexity" evidence="4">
    <location>
        <begin position="119"/>
        <end position="129"/>
    </location>
</feature>
<dbReference type="InterPro" id="IPR005202">
    <property type="entry name" value="TF_GRAS"/>
</dbReference>
<evidence type="ECO:0000256" key="1">
    <source>
        <dbReference type="ARBA" id="ARBA00023015"/>
    </source>
</evidence>
<accession>A0AAV6HRG8</accession>
<comment type="caution">
    <text evidence="5">The sequence shown here is derived from an EMBL/GenBank/DDBJ whole genome shotgun (WGS) entry which is preliminary data.</text>
</comment>
<feature type="region of interest" description="VHIID" evidence="3">
    <location>
        <begin position="392"/>
        <end position="457"/>
    </location>
</feature>
<evidence type="ECO:0000256" key="4">
    <source>
        <dbReference type="SAM" id="MobiDB-lite"/>
    </source>
</evidence>
<keyword evidence="2" id="KW-0804">Transcription</keyword>
<evidence type="ECO:0000313" key="6">
    <source>
        <dbReference type="Proteomes" id="UP000823749"/>
    </source>
</evidence>
<proteinExistence type="inferred from homology"/>
<feature type="region of interest" description="Disordered" evidence="4">
    <location>
        <begin position="99"/>
        <end position="130"/>
    </location>
</feature>